<dbReference type="GO" id="GO:0005886">
    <property type="term" value="C:plasma membrane"/>
    <property type="evidence" value="ECO:0007669"/>
    <property type="project" value="UniProtKB-SubCell"/>
</dbReference>
<evidence type="ECO:0000313" key="7">
    <source>
        <dbReference type="EMBL" id="TDO44064.1"/>
    </source>
</evidence>
<keyword evidence="5 6" id="KW-0472">Membrane</keyword>
<keyword evidence="2" id="KW-1003">Cell membrane</keyword>
<feature type="transmembrane region" description="Helical" evidence="6">
    <location>
        <begin position="351"/>
        <end position="374"/>
    </location>
</feature>
<feature type="transmembrane region" description="Helical" evidence="6">
    <location>
        <begin position="212"/>
        <end position="230"/>
    </location>
</feature>
<dbReference type="AlphaFoldDB" id="A0A4R6K456"/>
<feature type="transmembrane region" description="Helical" evidence="6">
    <location>
        <begin position="269"/>
        <end position="286"/>
    </location>
</feature>
<feature type="transmembrane region" description="Helical" evidence="6">
    <location>
        <begin position="68"/>
        <end position="92"/>
    </location>
</feature>
<evidence type="ECO:0000256" key="3">
    <source>
        <dbReference type="ARBA" id="ARBA00022692"/>
    </source>
</evidence>
<name>A0A4R6K456_9ACTN</name>
<dbReference type="EMBL" id="SNWQ01000017">
    <property type="protein sequence ID" value="TDO44064.1"/>
    <property type="molecule type" value="Genomic_DNA"/>
</dbReference>
<keyword evidence="4 6" id="KW-1133">Transmembrane helix</keyword>
<accession>A0A4R6K456</accession>
<keyword evidence="7" id="KW-0762">Sugar transport</keyword>
<dbReference type="Proteomes" id="UP000295388">
    <property type="component" value="Unassembled WGS sequence"/>
</dbReference>
<sequence length="428" mass="44783">MSETTTTPDTVRVPAPATIEAPADRIRRLRIGGVMLVFALIGLGLAIFTKSGQATFQLVSGDLQNNLLGVPAQGTALLLGILGLVAAVAYVLRRVPQRYSGWLAAVLGICFIGAFLCWAAAGKTFPLANQFQGTLNFATPLILGALAGVLCERAGVINIAIEGQFLVGAFTAAVVASTTDSAAAALVAAALTGVAMAWLLAVFSIKYLVNQVVLGVVLVVFASGVTGYLFDQFLQEDASLNTPEVLSAVKIPGLGDIPFIGPILFQQTVLVYLTYIAVAVVTFMLFQTRWGLRVRAVGEHPKAADTVGIKVKRVRYSAVLWAGVLAGLGGAFFTVGFAGSFNKDMTAGNGFIALAALIMGRWHPIGAMVAALFFGFATQLQSQLQVIQTPIPGELLLMAPYLATVIAVAGLVGRVRAPKADGEPYVTE</sequence>
<evidence type="ECO:0000313" key="8">
    <source>
        <dbReference type="Proteomes" id="UP000295388"/>
    </source>
</evidence>
<feature type="transmembrane region" description="Helical" evidence="6">
    <location>
        <begin position="99"/>
        <end position="121"/>
    </location>
</feature>
<evidence type="ECO:0000256" key="4">
    <source>
        <dbReference type="ARBA" id="ARBA00022989"/>
    </source>
</evidence>
<dbReference type="GO" id="GO:0022857">
    <property type="term" value="F:transmembrane transporter activity"/>
    <property type="evidence" value="ECO:0007669"/>
    <property type="project" value="InterPro"/>
</dbReference>
<dbReference type="Pfam" id="PF02653">
    <property type="entry name" value="BPD_transp_2"/>
    <property type="match status" value="1"/>
</dbReference>
<feature type="transmembrane region" description="Helical" evidence="6">
    <location>
        <begin position="182"/>
        <end position="205"/>
    </location>
</feature>
<dbReference type="RefSeq" id="WP_133803587.1">
    <property type="nucleotide sequence ID" value="NZ_SNWQ01000017.1"/>
</dbReference>
<feature type="transmembrane region" description="Helical" evidence="6">
    <location>
        <begin position="318"/>
        <end position="339"/>
    </location>
</feature>
<keyword evidence="3 6" id="KW-0812">Transmembrane</keyword>
<keyword evidence="8" id="KW-1185">Reference proteome</keyword>
<comment type="caution">
    <text evidence="7">The sequence shown here is derived from an EMBL/GenBank/DDBJ whole genome shotgun (WGS) entry which is preliminary data.</text>
</comment>
<evidence type="ECO:0000256" key="2">
    <source>
        <dbReference type="ARBA" id="ARBA00022475"/>
    </source>
</evidence>
<dbReference type="OrthoDB" id="9792579at2"/>
<feature type="transmembrane region" description="Helical" evidence="6">
    <location>
        <begin position="395"/>
        <end position="415"/>
    </location>
</feature>
<proteinExistence type="predicted"/>
<feature type="transmembrane region" description="Helical" evidence="6">
    <location>
        <begin position="29"/>
        <end position="48"/>
    </location>
</feature>
<protein>
    <submittedName>
        <fullName evidence="7">Simple sugar transport system permease protein</fullName>
    </submittedName>
</protein>
<dbReference type="CDD" id="cd06580">
    <property type="entry name" value="TM_PBP1_transp_TpRbsC_like"/>
    <property type="match status" value="1"/>
</dbReference>
<gene>
    <name evidence="7" type="ORF">EV643_11787</name>
</gene>
<evidence type="ECO:0000256" key="6">
    <source>
        <dbReference type="SAM" id="Phobius"/>
    </source>
</evidence>
<evidence type="ECO:0000256" key="1">
    <source>
        <dbReference type="ARBA" id="ARBA00004651"/>
    </source>
</evidence>
<dbReference type="PANTHER" id="PTHR43370:SF1">
    <property type="entry name" value="GUANOSINE ABC TRANSPORTER PERMEASE PROTEIN NUPQ"/>
    <property type="match status" value="1"/>
</dbReference>
<feature type="transmembrane region" description="Helical" evidence="6">
    <location>
        <begin position="156"/>
        <end position="176"/>
    </location>
</feature>
<dbReference type="InterPro" id="IPR001851">
    <property type="entry name" value="ABC_transp_permease"/>
</dbReference>
<comment type="subcellular location">
    <subcellularLocation>
        <location evidence="1">Cell membrane</location>
        <topology evidence="1">Multi-pass membrane protein</topology>
    </subcellularLocation>
</comment>
<feature type="transmembrane region" description="Helical" evidence="6">
    <location>
        <begin position="133"/>
        <end position="151"/>
    </location>
</feature>
<organism evidence="7 8">
    <name type="scientific">Kribbella caucasensis</name>
    <dbReference type="NCBI Taxonomy" id="2512215"/>
    <lineage>
        <taxon>Bacteria</taxon>
        <taxon>Bacillati</taxon>
        <taxon>Actinomycetota</taxon>
        <taxon>Actinomycetes</taxon>
        <taxon>Propionibacteriales</taxon>
        <taxon>Kribbellaceae</taxon>
        <taxon>Kribbella</taxon>
    </lineage>
</organism>
<dbReference type="PANTHER" id="PTHR43370">
    <property type="entry name" value="SUGAR ABC TRANSPORTER INTEGRAL MEMBRANE PROTEIN-RELATED"/>
    <property type="match status" value="1"/>
</dbReference>
<evidence type="ECO:0000256" key="5">
    <source>
        <dbReference type="ARBA" id="ARBA00023136"/>
    </source>
</evidence>
<reference evidence="7 8" key="1">
    <citation type="submission" date="2019-03" db="EMBL/GenBank/DDBJ databases">
        <title>Genomic Encyclopedia of Type Strains, Phase III (KMG-III): the genomes of soil and plant-associated and newly described type strains.</title>
        <authorList>
            <person name="Whitman W."/>
        </authorList>
    </citation>
    <scope>NUCLEOTIDE SEQUENCE [LARGE SCALE GENOMIC DNA]</scope>
    <source>
        <strain evidence="7 8">VKM Ac-2527</strain>
    </source>
</reference>
<keyword evidence="7" id="KW-0813">Transport</keyword>